<dbReference type="InterPro" id="IPR053135">
    <property type="entry name" value="AKR2_Oxidoreductase"/>
</dbReference>
<dbReference type="CDD" id="cd19095">
    <property type="entry name" value="AKR_PA4992-like"/>
    <property type="match status" value="1"/>
</dbReference>
<dbReference type="InterPro" id="IPR036812">
    <property type="entry name" value="NAD(P)_OxRdtase_dom_sf"/>
</dbReference>
<proteinExistence type="predicted"/>
<protein>
    <submittedName>
        <fullName evidence="2">Aldo/keto reductase</fullName>
    </submittedName>
</protein>
<dbReference type="PANTHER" id="PTHR43312">
    <property type="entry name" value="D-THREO-ALDOSE 1-DEHYDROGENASE"/>
    <property type="match status" value="1"/>
</dbReference>
<dbReference type="PANTHER" id="PTHR43312:SF1">
    <property type="entry name" value="NADP-DEPENDENT OXIDOREDUCTASE DOMAIN-CONTAINING PROTEIN"/>
    <property type="match status" value="1"/>
</dbReference>
<evidence type="ECO:0000313" key="2">
    <source>
        <dbReference type="EMBL" id="GAA4322802.1"/>
    </source>
</evidence>
<sequence>MEQRVIPATGEALPVLGLGTWQSFDRQPGSDLSAQRSVVEILERGGGRLIDSSPMYGHAEAAVGAVTGGRAPFFYATKVWTEGQEAGVRQLERSMTLMGCRVLDLAQVHNLVDWRTHLRTLRRWKEAGRVRYIGVTHYTESAHAALGQVLIDEPLDFVQVNYSIVERAAASRLLPLAQERGVAVLVNRPFGEGRHLRALAAKPLPPWAAGLGIQSWSAFLLRYILGHSAVTCVIPATANPAHAAENYAAGSGPFPDAAARKGMEAYVDSL</sequence>
<evidence type="ECO:0000313" key="3">
    <source>
        <dbReference type="Proteomes" id="UP001501725"/>
    </source>
</evidence>
<dbReference type="Proteomes" id="UP001501725">
    <property type="component" value="Unassembled WGS sequence"/>
</dbReference>
<reference evidence="3" key="1">
    <citation type="journal article" date="2019" name="Int. J. Syst. Evol. Microbiol.">
        <title>The Global Catalogue of Microorganisms (GCM) 10K type strain sequencing project: providing services to taxonomists for standard genome sequencing and annotation.</title>
        <authorList>
            <consortium name="The Broad Institute Genomics Platform"/>
            <consortium name="The Broad Institute Genome Sequencing Center for Infectious Disease"/>
            <person name="Wu L."/>
            <person name="Ma J."/>
        </authorList>
    </citation>
    <scope>NUCLEOTIDE SEQUENCE [LARGE SCALE GENOMIC DNA]</scope>
    <source>
        <strain evidence="3">JCM 17919</strain>
    </source>
</reference>
<dbReference type="EMBL" id="BAABGY010000003">
    <property type="protein sequence ID" value="GAA4322802.1"/>
    <property type="molecule type" value="Genomic_DNA"/>
</dbReference>
<dbReference type="SUPFAM" id="SSF51430">
    <property type="entry name" value="NAD(P)-linked oxidoreductase"/>
    <property type="match status" value="1"/>
</dbReference>
<gene>
    <name evidence="2" type="ORF">GCM10023184_09320</name>
</gene>
<feature type="domain" description="NADP-dependent oxidoreductase" evidence="1">
    <location>
        <begin position="16"/>
        <end position="257"/>
    </location>
</feature>
<dbReference type="RefSeq" id="WP_345253773.1">
    <property type="nucleotide sequence ID" value="NZ_BAABGY010000003.1"/>
</dbReference>
<organism evidence="2 3">
    <name type="scientific">Flaviaesturariibacter amylovorans</name>
    <dbReference type="NCBI Taxonomy" id="1084520"/>
    <lineage>
        <taxon>Bacteria</taxon>
        <taxon>Pseudomonadati</taxon>
        <taxon>Bacteroidota</taxon>
        <taxon>Chitinophagia</taxon>
        <taxon>Chitinophagales</taxon>
        <taxon>Chitinophagaceae</taxon>
        <taxon>Flaviaestuariibacter</taxon>
    </lineage>
</organism>
<keyword evidence="3" id="KW-1185">Reference proteome</keyword>
<dbReference type="InterPro" id="IPR023210">
    <property type="entry name" value="NADP_OxRdtase_dom"/>
</dbReference>
<evidence type="ECO:0000259" key="1">
    <source>
        <dbReference type="Pfam" id="PF00248"/>
    </source>
</evidence>
<name>A0ABP8GF40_9BACT</name>
<dbReference type="Gene3D" id="3.20.20.100">
    <property type="entry name" value="NADP-dependent oxidoreductase domain"/>
    <property type="match status" value="1"/>
</dbReference>
<dbReference type="Pfam" id="PF00248">
    <property type="entry name" value="Aldo_ket_red"/>
    <property type="match status" value="1"/>
</dbReference>
<accession>A0ABP8GF40</accession>
<comment type="caution">
    <text evidence="2">The sequence shown here is derived from an EMBL/GenBank/DDBJ whole genome shotgun (WGS) entry which is preliminary data.</text>
</comment>